<reference evidence="3" key="1">
    <citation type="submission" date="2020-11" db="EMBL/GenBank/DDBJ databases">
        <authorList>
            <person name="Kim M.K."/>
        </authorList>
    </citation>
    <scope>NUCLEOTIDE SEQUENCE</scope>
    <source>
        <strain evidence="3">BT350</strain>
    </source>
</reference>
<dbReference type="EMBL" id="JADQDO010000006">
    <property type="protein sequence ID" value="MBF9234268.1"/>
    <property type="molecule type" value="Genomic_DNA"/>
</dbReference>
<feature type="signal peptide" evidence="2">
    <location>
        <begin position="1"/>
        <end position="22"/>
    </location>
</feature>
<name>A0A931BQN6_9HYPH</name>
<keyword evidence="4" id="KW-1185">Reference proteome</keyword>
<comment type="caution">
    <text evidence="3">The sequence shown here is derived from an EMBL/GenBank/DDBJ whole genome shotgun (WGS) entry which is preliminary data.</text>
</comment>
<evidence type="ECO:0000313" key="3">
    <source>
        <dbReference type="EMBL" id="MBF9234268.1"/>
    </source>
</evidence>
<dbReference type="AlphaFoldDB" id="A0A931BQN6"/>
<dbReference type="Proteomes" id="UP000599312">
    <property type="component" value="Unassembled WGS sequence"/>
</dbReference>
<feature type="compositionally biased region" description="Gly residues" evidence="1">
    <location>
        <begin position="67"/>
        <end position="76"/>
    </location>
</feature>
<evidence type="ECO:0000256" key="1">
    <source>
        <dbReference type="SAM" id="MobiDB-lite"/>
    </source>
</evidence>
<accession>A0A931BQN6</accession>
<proteinExistence type="predicted"/>
<evidence type="ECO:0000313" key="4">
    <source>
        <dbReference type="Proteomes" id="UP000599312"/>
    </source>
</evidence>
<keyword evidence="2" id="KW-0732">Signal</keyword>
<dbReference type="RefSeq" id="WP_196272268.1">
    <property type="nucleotide sequence ID" value="NZ_JADQDO010000006.1"/>
</dbReference>
<feature type="chain" id="PRO_5037228528" evidence="2">
    <location>
        <begin position="23"/>
        <end position="290"/>
    </location>
</feature>
<gene>
    <name evidence="3" type="ORF">I2H38_12885</name>
</gene>
<sequence length="290" mass="31170">MQRRKIWAGLSSAVLVATPAASQVTAMPAQPRASVEAKADQGLLQLAQHKGHDAGAIKAAPPAASGDGEGGEGGGATNLSPQLHLYRGLELIRGHLLVGGELVETGRWAEALPHFLHPEEEIYNSLREDLKTFKIAPFQVALKALSQTVKAKNKEAYARARAAIDERLAAAETAVREKETDKLHFTLETALEVLQQASDEYGEAFKNGRIANVVEYQDARGFVQEADRLIGTMGDALSAKNADAAKALRASLDDLKSTFPTVTPPEKAAKDHGQFLSSVARFELQLGNFR</sequence>
<protein>
    <submittedName>
        <fullName evidence="3">Uncharacterized protein</fullName>
    </submittedName>
</protein>
<feature type="compositionally biased region" description="Low complexity" evidence="1">
    <location>
        <begin position="56"/>
        <end position="66"/>
    </location>
</feature>
<organism evidence="3 4">
    <name type="scientific">Microvirga alba</name>
    <dbReference type="NCBI Taxonomy" id="2791025"/>
    <lineage>
        <taxon>Bacteria</taxon>
        <taxon>Pseudomonadati</taxon>
        <taxon>Pseudomonadota</taxon>
        <taxon>Alphaproteobacteria</taxon>
        <taxon>Hyphomicrobiales</taxon>
        <taxon>Methylobacteriaceae</taxon>
        <taxon>Microvirga</taxon>
    </lineage>
</organism>
<feature type="region of interest" description="Disordered" evidence="1">
    <location>
        <begin position="54"/>
        <end position="76"/>
    </location>
</feature>
<evidence type="ECO:0000256" key="2">
    <source>
        <dbReference type="SAM" id="SignalP"/>
    </source>
</evidence>